<keyword evidence="1" id="KW-1133">Transmembrane helix</keyword>
<name>A0ABS6SUZ3_9STRE</name>
<gene>
    <name evidence="2" type="ORF">KUA57_05710</name>
</gene>
<organism evidence="2 3">
    <name type="scientific">Streptococcus vulneris</name>
    <dbReference type="NCBI Taxonomy" id="2853160"/>
    <lineage>
        <taxon>Bacteria</taxon>
        <taxon>Bacillati</taxon>
        <taxon>Bacillota</taxon>
        <taxon>Bacilli</taxon>
        <taxon>Lactobacillales</taxon>
        <taxon>Streptococcaceae</taxon>
        <taxon>Streptococcus</taxon>
    </lineage>
</organism>
<feature type="transmembrane region" description="Helical" evidence="1">
    <location>
        <begin position="376"/>
        <end position="394"/>
    </location>
</feature>
<dbReference type="Proteomes" id="UP000723776">
    <property type="component" value="Unassembled WGS sequence"/>
</dbReference>
<sequence length="445" mass="52574">MFQMISVLFSLILLFAYFKFKEKAKRKYAGSIVFQIIDREYSNWYKRERNGIVINKKTTSMFEVDKVVFGLKEKFEVQGISKEQLKDYLDFLYNNEPKKIGIYSIILAVFGYLGSTKFLKVLLPDLSNIKDVPTVFNNVADTFNKYRDFALIVLYLLLFIAIIVLLSYISYKIATIDNMYIDTQKIYVLKRAEKIWDFEKDYSVYTNTDARDKFKDRNNLIFPELEDSKSKFEKDFNRAIGDTFNRNDDFFKNLPGINMIKWKSVKEWFLGMLIPVIFIIIIFIMSYLMVFYKDEFPTILIFAMYIITLYIVYLFMLIYMTQIDRQNKLIVTEQPNMVTPEQAESESQNEVRRLEYSDSGEVKLKIKRRHYINKRIYFSLATTVLIHYILYSIFVNGSLSPLGLIDNVVILFKIPLHILLLSVPILISFIVIFFSTFFQIGSDNN</sequence>
<dbReference type="RefSeq" id="WP_218493836.1">
    <property type="nucleotide sequence ID" value="NZ_JAHUZC010000007.1"/>
</dbReference>
<keyword evidence="1" id="KW-0472">Membrane</keyword>
<keyword evidence="3" id="KW-1185">Reference proteome</keyword>
<feature type="transmembrane region" description="Helical" evidence="1">
    <location>
        <begin position="268"/>
        <end position="292"/>
    </location>
</feature>
<evidence type="ECO:0000313" key="3">
    <source>
        <dbReference type="Proteomes" id="UP000723776"/>
    </source>
</evidence>
<feature type="transmembrane region" description="Helical" evidence="1">
    <location>
        <begin position="414"/>
        <end position="438"/>
    </location>
</feature>
<keyword evidence="1" id="KW-0812">Transmembrane</keyword>
<comment type="caution">
    <text evidence="2">The sequence shown here is derived from an EMBL/GenBank/DDBJ whole genome shotgun (WGS) entry which is preliminary data.</text>
</comment>
<accession>A0ABS6SUZ3</accession>
<reference evidence="2 3" key="1">
    <citation type="submission" date="2021-06" db="EMBL/GenBank/DDBJ databases">
        <title>A novel Streptococcus species isolated from patients with diabetic foot ulcer (DFU).</title>
        <authorList>
            <person name="Chen Y.-S."/>
        </authorList>
    </citation>
    <scope>NUCLEOTIDE SEQUENCE [LARGE SCALE GENOMIC DNA]</scope>
    <source>
        <strain evidence="2 3">DM3B3</strain>
    </source>
</reference>
<proteinExistence type="predicted"/>
<dbReference type="EMBL" id="JAHUZC010000007">
    <property type="protein sequence ID" value="MBV7365353.1"/>
    <property type="molecule type" value="Genomic_DNA"/>
</dbReference>
<evidence type="ECO:0000313" key="2">
    <source>
        <dbReference type="EMBL" id="MBV7365353.1"/>
    </source>
</evidence>
<feature type="transmembrane region" description="Helical" evidence="1">
    <location>
        <begin position="149"/>
        <end position="171"/>
    </location>
</feature>
<protein>
    <submittedName>
        <fullName evidence="2">Uncharacterized protein</fullName>
    </submittedName>
</protein>
<evidence type="ECO:0000256" key="1">
    <source>
        <dbReference type="SAM" id="Phobius"/>
    </source>
</evidence>
<feature type="transmembrane region" description="Helical" evidence="1">
    <location>
        <begin position="298"/>
        <end position="319"/>
    </location>
</feature>